<gene>
    <name evidence="1" type="ORF">HHUB_4276</name>
</gene>
<dbReference type="EMBL" id="LN831303">
    <property type="protein sequence ID" value="CQH64096.1"/>
    <property type="molecule type" value="Genomic_DNA"/>
</dbReference>
<dbReference type="OrthoDB" id="350630at2157"/>
<dbReference type="KEGG" id="hhb:Hhub_4276"/>
<dbReference type="Proteomes" id="UP000066737">
    <property type="component" value="Plasmid pSTJ001"/>
</dbReference>
<geneLocation type="plasmid" evidence="2">
    <name>pSTJ001</name>
</geneLocation>
<organism evidence="1 2">
    <name type="scientific">Halobacterium hubeiense</name>
    <dbReference type="NCBI Taxonomy" id="1407499"/>
    <lineage>
        <taxon>Archaea</taxon>
        <taxon>Methanobacteriati</taxon>
        <taxon>Methanobacteriota</taxon>
        <taxon>Stenosarchaea group</taxon>
        <taxon>Halobacteria</taxon>
        <taxon>Halobacteriales</taxon>
        <taxon>Halobacteriaceae</taxon>
        <taxon>Halobacterium</taxon>
    </lineage>
</organism>
<proteinExistence type="predicted"/>
<reference evidence="2" key="1">
    <citation type="journal article" date="2016" name="Environ. Microbiol.">
        <title>The complete genome of a viable archaeum isolated from 123-million-year-old rock salt.</title>
        <authorList>
            <person name="Jaakkola S.T."/>
            <person name="Pfeiffer F."/>
            <person name="Ravantti J.J."/>
            <person name="Guo Q."/>
            <person name="Liu Y."/>
            <person name="Chen X."/>
            <person name="Ma H."/>
            <person name="Yang C."/>
            <person name="Oksanen H.M."/>
            <person name="Bamford D.H."/>
        </authorList>
    </citation>
    <scope>NUCLEOTIDE SEQUENCE</scope>
    <source>
        <strain evidence="2">JI20-1</strain>
        <plasmid evidence="2">Plasmid pSTJ001</plasmid>
    </source>
</reference>
<dbReference type="GeneID" id="26660581"/>
<evidence type="ECO:0000313" key="2">
    <source>
        <dbReference type="Proteomes" id="UP000066737"/>
    </source>
</evidence>
<name>A0A0U5AJY2_9EURY</name>
<evidence type="ECO:0000313" key="1">
    <source>
        <dbReference type="EMBL" id="CQH64096.1"/>
    </source>
</evidence>
<dbReference type="AlphaFoldDB" id="A0A0U5AJY2"/>
<protein>
    <submittedName>
        <fullName evidence="1">Uncharacterized protein</fullName>
    </submittedName>
</protein>
<sequence>MTHSDIDVPAEWRVQQPADQLRSPTKCYYRTSTGTTFIVTIVPDVPDGDGYSLRLSTETPTNVRHDYLVDRYDSCQTVTSAAESFIPHLTRQIRRDKLSASDPSIDAVQRTIKSFREESVLQSLRRTIGRLL</sequence>
<dbReference type="RefSeq" id="WP_059058711.1">
    <property type="nucleotide sequence ID" value="NZ_LN831303.1"/>
</dbReference>
<keyword evidence="2" id="KW-1185">Reference proteome</keyword>
<accession>A0A0U5AJY2</accession>